<feature type="transmembrane region" description="Helical" evidence="1">
    <location>
        <begin position="68"/>
        <end position="88"/>
    </location>
</feature>
<feature type="transmembrane region" description="Helical" evidence="1">
    <location>
        <begin position="100"/>
        <end position="118"/>
    </location>
</feature>
<name>A0A3B6VHW9_BRAPL</name>
<keyword evidence="1" id="KW-1133">Transmembrane helix</keyword>
<proteinExistence type="predicted"/>
<dbReference type="InterPro" id="IPR007359">
    <property type="entry name" value="SigmaE_reg_RseC_MucC"/>
</dbReference>
<dbReference type="InterPro" id="IPR026268">
    <property type="entry name" value="RseC"/>
</dbReference>
<dbReference type="AlphaFoldDB" id="A0A3B6VHW9"/>
<dbReference type="RefSeq" id="WP_014935696.1">
    <property type="nucleotide sequence ID" value="NC_019908.1"/>
</dbReference>
<evidence type="ECO:0000313" key="3">
    <source>
        <dbReference type="Proteomes" id="UP000010793"/>
    </source>
</evidence>
<gene>
    <name evidence="2" type="ORF">BPP43_00815</name>
</gene>
<dbReference type="Pfam" id="PF04246">
    <property type="entry name" value="RseC_MucC"/>
    <property type="match status" value="1"/>
</dbReference>
<sequence length="135" mass="15158">MRRELAIVLETYNNNIAKVQLQRSSSCDGCKICSTGKPIILRAINNINASNGDNVIIEVEELKKSANFFVYIIPLICLIIGYFVGNYISKIANINHDLGPVISFVFFFVYVFFGVLKLKKNNNKVIANIIAKNKL</sequence>
<dbReference type="PIRSF" id="PIRSF004923">
    <property type="entry name" value="RseC"/>
    <property type="match status" value="1"/>
</dbReference>
<dbReference type="KEGG" id="bpip:BPP43_00815"/>
<reference evidence="2 3" key="1">
    <citation type="journal article" date="2013" name="Genome Announc.">
        <title>Complete Genome Sequence of the Porcine Strain Brachyspira pilosicoli P43/6/78(T.).</title>
        <authorList>
            <person name="Lin C."/>
            <person name="den Bakker H.C."/>
            <person name="Suzuki H."/>
            <person name="Lefebure T."/>
            <person name="Ponnala L."/>
            <person name="Sun Q."/>
            <person name="Stanhope M.J."/>
            <person name="Wiedmann M."/>
            <person name="Duhamel G.E."/>
        </authorList>
    </citation>
    <scope>NUCLEOTIDE SEQUENCE [LARGE SCALE GENOMIC DNA]</scope>
    <source>
        <strain evidence="2 3">P43/6/78</strain>
    </source>
</reference>
<evidence type="ECO:0000256" key="1">
    <source>
        <dbReference type="SAM" id="Phobius"/>
    </source>
</evidence>
<keyword evidence="1" id="KW-0812">Transmembrane</keyword>
<evidence type="ECO:0000313" key="2">
    <source>
        <dbReference type="EMBL" id="AGA65521.1"/>
    </source>
</evidence>
<organism evidence="2 3">
    <name type="scientific">Brachyspira pilosicoli P43/6/78</name>
    <dbReference type="NCBI Taxonomy" id="1042417"/>
    <lineage>
        <taxon>Bacteria</taxon>
        <taxon>Pseudomonadati</taxon>
        <taxon>Spirochaetota</taxon>
        <taxon>Spirochaetia</taxon>
        <taxon>Brachyspirales</taxon>
        <taxon>Brachyspiraceae</taxon>
        <taxon>Brachyspira</taxon>
    </lineage>
</organism>
<keyword evidence="3" id="KW-1185">Reference proteome</keyword>
<accession>A0A3B6VHW9</accession>
<keyword evidence="1" id="KW-0472">Membrane</keyword>
<dbReference type="Proteomes" id="UP000010793">
    <property type="component" value="Chromosome"/>
</dbReference>
<dbReference type="PANTHER" id="PTHR35867:SF1">
    <property type="entry name" value="PROTEIN RSEC"/>
    <property type="match status" value="1"/>
</dbReference>
<dbReference type="EMBL" id="CP002873">
    <property type="protein sequence ID" value="AGA65521.1"/>
    <property type="molecule type" value="Genomic_DNA"/>
</dbReference>
<dbReference type="PANTHER" id="PTHR35867">
    <property type="entry name" value="PROTEIN RSEC"/>
    <property type="match status" value="1"/>
</dbReference>
<protein>
    <submittedName>
        <fullName evidence="2">Putative positive regulator of sigma E RseC/MucC</fullName>
    </submittedName>
</protein>